<evidence type="ECO:0000259" key="2">
    <source>
        <dbReference type="Pfam" id="PF01345"/>
    </source>
</evidence>
<feature type="non-terminal residue" evidence="3">
    <location>
        <position position="1"/>
    </location>
</feature>
<dbReference type="OrthoDB" id="909718at2"/>
<dbReference type="InterPro" id="IPR013783">
    <property type="entry name" value="Ig-like_fold"/>
</dbReference>
<sequence>LQPGDYYVTFPLMATVNGDPTAGLTTPNVGGFNTDLTDINKDSDANLTTGSTETVTLISGEHDPRLDAGYLLISDLSLVKTVSDPRPNVGDTVRFFIEVRNAGPNDATGVEVSDYLPNGYSNIHNISNSGVYANDTIVWSGLTVPTDAIPILTFDAVVLAPTEGVEYDNLAEITDAYPFDPDSSPDSGLDPDNDGLIGTEDTNPNDQSVDTDGEDDEDNEPVLPQVADLSLVKLVNDGTPNVGDVVTFTINVKNDGPDAATNVVVVDSLPNGYGTISNISDAGVQSGSTISWSVATIASGATETLTFDAVVLAPLSGVEYNNVAKITEVDQYDSDSDPTNNADTDGDGLIGSEDNNPNDTGIDPDDEDDADDEPVLPQVADLSLVKTVNDPTPNVGDTVVFTIEVRNAGPNDGSGVQVKDYVPNGYLNIHDISGGGIFSNDTIVWSGLNIPNDAIPLLTFKAVVLYPEEGVEFDNLAEITAADQYDPDSDPESGIDPDGDGLIGTEDTNPNDQSVDTDGEDDEDNEPVIPCTTTAALVATDVNCFGESNGSIDLTVSNATEPISYSWSNGATTQDISGLVADTYSVTVTDVNGCTATASVVVNEPPLLTVT</sequence>
<keyword evidence="4" id="KW-1185">Reference proteome</keyword>
<reference evidence="3 4" key="1">
    <citation type="submission" date="2015-07" db="EMBL/GenBank/DDBJ databases">
        <title>The draft genome sequence of Leadbetterella sp. JN14-9.</title>
        <authorList>
            <person name="Liu Y."/>
            <person name="Du J."/>
            <person name="Shao Z."/>
        </authorList>
    </citation>
    <scope>NUCLEOTIDE SEQUENCE [LARGE SCALE GENOMIC DNA]</scope>
    <source>
        <strain evidence="3 4">JN14-9</strain>
    </source>
</reference>
<feature type="region of interest" description="Disordered" evidence="1">
    <location>
        <begin position="329"/>
        <end position="373"/>
    </location>
</feature>
<evidence type="ECO:0000313" key="4">
    <source>
        <dbReference type="Proteomes" id="UP000050454"/>
    </source>
</evidence>
<dbReference type="NCBIfam" id="TIGR01451">
    <property type="entry name" value="B_ant_repeat"/>
    <property type="match status" value="3"/>
</dbReference>
<dbReference type="InterPro" id="IPR051172">
    <property type="entry name" value="Chlamydia_OmcB"/>
</dbReference>
<protein>
    <recommendedName>
        <fullName evidence="2">DUF11 domain-containing protein</fullName>
    </recommendedName>
</protein>
<dbReference type="AlphaFoldDB" id="A0A0P7BWY5"/>
<feature type="compositionally biased region" description="Acidic residues" evidence="1">
    <location>
        <begin position="209"/>
        <end position="220"/>
    </location>
</feature>
<dbReference type="Pfam" id="PF13573">
    <property type="entry name" value="SprB"/>
    <property type="match status" value="1"/>
</dbReference>
<feature type="domain" description="DUF11" evidence="2">
    <location>
        <begin position="381"/>
        <end position="490"/>
    </location>
</feature>
<dbReference type="STRING" id="1605367.AFM12_19380"/>
<dbReference type="InterPro" id="IPR047589">
    <property type="entry name" value="DUF11_rpt"/>
</dbReference>
<feature type="compositionally biased region" description="Acidic residues" evidence="1">
    <location>
        <begin position="515"/>
        <end position="526"/>
    </location>
</feature>
<feature type="compositionally biased region" description="Acidic residues" evidence="1">
    <location>
        <begin position="362"/>
        <end position="373"/>
    </location>
</feature>
<feature type="compositionally biased region" description="Low complexity" evidence="1">
    <location>
        <begin position="180"/>
        <end position="196"/>
    </location>
</feature>
<dbReference type="Gene3D" id="2.60.40.740">
    <property type="match status" value="1"/>
</dbReference>
<gene>
    <name evidence="3" type="ORF">AFM12_19380</name>
</gene>
<comment type="caution">
    <text evidence="3">The sequence shown here is derived from an EMBL/GenBank/DDBJ whole genome shotgun (WGS) entry which is preliminary data.</text>
</comment>
<dbReference type="InterPro" id="IPR001434">
    <property type="entry name" value="OmcB-like_DUF11"/>
</dbReference>
<evidence type="ECO:0000313" key="3">
    <source>
        <dbReference type="EMBL" id="KPM46550.1"/>
    </source>
</evidence>
<dbReference type="Pfam" id="PF01345">
    <property type="entry name" value="DUF11"/>
    <property type="match status" value="3"/>
</dbReference>
<proteinExistence type="predicted"/>
<name>A0A0P7BWY5_9BACT</name>
<dbReference type="PANTHER" id="PTHR34819">
    <property type="entry name" value="LARGE CYSTEINE-RICH PERIPLASMIC PROTEIN OMCB"/>
    <property type="match status" value="1"/>
</dbReference>
<organism evidence="3 4">
    <name type="scientific">Jiulongibacter sediminis</name>
    <dbReference type="NCBI Taxonomy" id="1605367"/>
    <lineage>
        <taxon>Bacteria</taxon>
        <taxon>Pseudomonadati</taxon>
        <taxon>Bacteroidota</taxon>
        <taxon>Cytophagia</taxon>
        <taxon>Cytophagales</taxon>
        <taxon>Leadbetterellaceae</taxon>
        <taxon>Jiulongibacter</taxon>
    </lineage>
</organism>
<accession>A0A0P7BWY5</accession>
<dbReference type="EMBL" id="LGTQ01000025">
    <property type="protein sequence ID" value="KPM46550.1"/>
    <property type="molecule type" value="Genomic_DNA"/>
</dbReference>
<feature type="region of interest" description="Disordered" evidence="1">
    <location>
        <begin position="176"/>
        <end position="221"/>
    </location>
</feature>
<feature type="domain" description="DUF11" evidence="2">
    <location>
        <begin position="228"/>
        <end position="344"/>
    </location>
</feature>
<feature type="compositionally biased region" description="Acidic residues" evidence="1">
    <location>
        <begin position="485"/>
        <end position="499"/>
    </location>
</feature>
<feature type="region of interest" description="Disordered" evidence="1">
    <location>
        <begin position="482"/>
        <end position="527"/>
    </location>
</feature>
<feature type="non-terminal residue" evidence="3">
    <location>
        <position position="611"/>
    </location>
</feature>
<dbReference type="PANTHER" id="PTHR34819:SF3">
    <property type="entry name" value="CELL SURFACE PROTEIN"/>
    <property type="match status" value="1"/>
</dbReference>
<evidence type="ECO:0000256" key="1">
    <source>
        <dbReference type="SAM" id="MobiDB-lite"/>
    </source>
</evidence>
<dbReference type="InterPro" id="IPR025667">
    <property type="entry name" value="SprB_repeat"/>
</dbReference>
<dbReference type="Proteomes" id="UP000050454">
    <property type="component" value="Unassembled WGS sequence"/>
</dbReference>
<dbReference type="RefSeq" id="WP_131458509.1">
    <property type="nucleotide sequence ID" value="NZ_JXSZ01000025.1"/>
</dbReference>
<feature type="domain" description="DUF11" evidence="2">
    <location>
        <begin position="75"/>
        <end position="187"/>
    </location>
</feature>
<dbReference type="Gene3D" id="2.60.40.10">
    <property type="entry name" value="Immunoglobulins"/>
    <property type="match status" value="2"/>
</dbReference>